<dbReference type="SUPFAM" id="SSF52980">
    <property type="entry name" value="Restriction endonuclease-like"/>
    <property type="match status" value="1"/>
</dbReference>
<dbReference type="RefSeq" id="WP_146294978.1">
    <property type="nucleotide sequence ID" value="NZ_CP042326.1"/>
</dbReference>
<keyword evidence="3" id="KW-1185">Reference proteome</keyword>
<dbReference type="Pfam" id="PF05685">
    <property type="entry name" value="Uma2"/>
    <property type="match status" value="1"/>
</dbReference>
<dbReference type="Gene3D" id="3.90.1570.10">
    <property type="entry name" value="tt1808, chain A"/>
    <property type="match status" value="1"/>
</dbReference>
<dbReference type="PANTHER" id="PTHR34107">
    <property type="entry name" value="SLL0198 PROTEIN-RELATED"/>
    <property type="match status" value="1"/>
</dbReference>
<dbReference type="InterPro" id="IPR008538">
    <property type="entry name" value="Uma2"/>
</dbReference>
<dbReference type="InterPro" id="IPR011335">
    <property type="entry name" value="Restrct_endonuc-II-like"/>
</dbReference>
<evidence type="ECO:0000313" key="2">
    <source>
        <dbReference type="EMBL" id="QDZ39375.1"/>
    </source>
</evidence>
<dbReference type="InterPro" id="IPR012296">
    <property type="entry name" value="Nuclease_put_TT1808"/>
</dbReference>
<dbReference type="Proteomes" id="UP000318453">
    <property type="component" value="Chromosome"/>
</dbReference>
<dbReference type="KEGG" id="enn:FRE64_05190"/>
<keyword evidence="2" id="KW-0255">Endonuclease</keyword>
<dbReference type="PANTHER" id="PTHR34107:SF5">
    <property type="entry name" value="SLL1355 PROTEIN"/>
    <property type="match status" value="1"/>
</dbReference>
<sequence>MTTTSSKPITLEEFLQLPETKPASEFIAGEIIQKPMPKGRHSRLQGKLSHEINLVTEDKKIAYAFPELRCTFANRSIVPDIAVFRWQNIPFLSDGQVPDRFSLPPNWVIEVLSPEQKSNQVIAKIVSCLENGSELGWLIDPDDESVLVFWRDRAPSVRQENDVLPVLAEIELELTANQLFSWLKMGN</sequence>
<keyword evidence="2" id="KW-0378">Hydrolase</keyword>
<keyword evidence="2" id="KW-0540">Nuclease</keyword>
<dbReference type="EMBL" id="CP042326">
    <property type="protein sequence ID" value="QDZ39375.1"/>
    <property type="molecule type" value="Genomic_DNA"/>
</dbReference>
<reference evidence="2 3" key="1">
    <citation type="submission" date="2019-08" db="EMBL/GenBank/DDBJ databases">
        <title>Carotenoids and Carotenoid Binding Proteins in the Halophilic Cyanobacterium Euhalothece sp. ZM00.</title>
        <authorList>
            <person name="Cho S.M."/>
            <person name="Song J.Y."/>
            <person name="Park Y.-I."/>
        </authorList>
    </citation>
    <scope>NUCLEOTIDE SEQUENCE [LARGE SCALE GENOMIC DNA]</scope>
    <source>
        <strain evidence="2 3">Z-M001</strain>
    </source>
</reference>
<dbReference type="CDD" id="cd06260">
    <property type="entry name" value="DUF820-like"/>
    <property type="match status" value="1"/>
</dbReference>
<dbReference type="GO" id="GO:0004519">
    <property type="term" value="F:endonuclease activity"/>
    <property type="evidence" value="ECO:0007669"/>
    <property type="project" value="UniProtKB-KW"/>
</dbReference>
<organism evidence="2 3">
    <name type="scientific">Euhalothece natronophila Z-M001</name>
    <dbReference type="NCBI Taxonomy" id="522448"/>
    <lineage>
        <taxon>Bacteria</taxon>
        <taxon>Bacillati</taxon>
        <taxon>Cyanobacteriota</taxon>
        <taxon>Cyanophyceae</taxon>
        <taxon>Oscillatoriophycideae</taxon>
        <taxon>Chroococcales</taxon>
        <taxon>Halothecacae</taxon>
        <taxon>Halothece cluster</taxon>
        <taxon>Euhalothece</taxon>
    </lineage>
</organism>
<dbReference type="AlphaFoldDB" id="A0A5B8NM60"/>
<proteinExistence type="predicted"/>
<name>A0A5B8NM60_9CHRO</name>
<protein>
    <submittedName>
        <fullName evidence="2">Uma2 family endonuclease</fullName>
    </submittedName>
</protein>
<feature type="domain" description="Putative restriction endonuclease" evidence="1">
    <location>
        <begin position="11"/>
        <end position="175"/>
    </location>
</feature>
<evidence type="ECO:0000313" key="3">
    <source>
        <dbReference type="Proteomes" id="UP000318453"/>
    </source>
</evidence>
<accession>A0A5B8NM60</accession>
<evidence type="ECO:0000259" key="1">
    <source>
        <dbReference type="Pfam" id="PF05685"/>
    </source>
</evidence>
<dbReference type="OrthoDB" id="517930at2"/>
<gene>
    <name evidence="2" type="ORF">FRE64_05190</name>
</gene>